<sequence length="190" mass="21185">MEGFALRDGVYASSMSDGEALLLRQLATEVLVVLDDPGEYAATSSMVNAATETEQRRDEPRERTLRMLLPSMSEDDEDAGRLRALTEDSLRTDKSVRLRSIVSDLDHIVHGESDTLRIQPEAVWSWLGALNDIRLGLAGELDLSDQHDAQRIEELALSEPTGERSQTVAAIYMLITWWQDSLLEAVNNSQ</sequence>
<accession>A0A0V8RQ53</accession>
<dbReference type="EMBL" id="LLVT01000004">
    <property type="protein sequence ID" value="KSW10284.1"/>
    <property type="molecule type" value="Genomic_DNA"/>
</dbReference>
<dbReference type="InterPro" id="IPR018561">
    <property type="entry name" value="AosR"/>
</dbReference>
<gene>
    <name evidence="1" type="ORF">APY09_09785</name>
</gene>
<protein>
    <submittedName>
        <fullName evidence="1">Uncharacterized protein</fullName>
    </submittedName>
</protein>
<comment type="caution">
    <text evidence="1">The sequence shown here is derived from an EMBL/GenBank/DDBJ whole genome shotgun (WGS) entry which is preliminary data.</text>
</comment>
<evidence type="ECO:0000313" key="2">
    <source>
        <dbReference type="Proteomes" id="UP000054686"/>
    </source>
</evidence>
<dbReference type="AlphaFoldDB" id="A0A0V8RQ53"/>
<proteinExistence type="predicted"/>
<evidence type="ECO:0000313" key="1">
    <source>
        <dbReference type="EMBL" id="KSW10284.1"/>
    </source>
</evidence>
<dbReference type="OrthoDB" id="3268479at2"/>
<organism evidence="1 2">
    <name type="scientific">Schaalia odontolytica</name>
    <dbReference type="NCBI Taxonomy" id="1660"/>
    <lineage>
        <taxon>Bacteria</taxon>
        <taxon>Bacillati</taxon>
        <taxon>Actinomycetota</taxon>
        <taxon>Actinomycetes</taxon>
        <taxon>Actinomycetales</taxon>
        <taxon>Actinomycetaceae</taxon>
        <taxon>Schaalia</taxon>
    </lineage>
</organism>
<dbReference type="RefSeq" id="WP_060567608.1">
    <property type="nucleotide sequence ID" value="NZ_CP040006.1"/>
</dbReference>
<dbReference type="Pfam" id="PF09438">
    <property type="entry name" value="DUF2017"/>
    <property type="match status" value="1"/>
</dbReference>
<reference evidence="1 2" key="1">
    <citation type="submission" date="2015-10" db="EMBL/GenBank/DDBJ databases">
        <title>Draft Genome of Actinomyces odontolyticus subsp. actinosynbacter strain XH001.</title>
        <authorList>
            <person name="Mclean J.S."/>
            <person name="He X."/>
        </authorList>
    </citation>
    <scope>NUCLEOTIDE SEQUENCE [LARGE SCALE GENOMIC DNA]</scope>
    <source>
        <strain evidence="1 2">XH001</strain>
    </source>
</reference>
<dbReference type="Proteomes" id="UP000054686">
    <property type="component" value="Unassembled WGS sequence"/>
</dbReference>
<name>A0A0V8RQ53_9ACTO</name>